<evidence type="ECO:0000256" key="1">
    <source>
        <dbReference type="SAM" id="SignalP"/>
    </source>
</evidence>
<dbReference type="OrthoDB" id="7025982at2"/>
<evidence type="ECO:0000313" key="2">
    <source>
        <dbReference type="EMBL" id="NWD45238.1"/>
    </source>
</evidence>
<dbReference type="Pfam" id="PF12582">
    <property type="entry name" value="DUF3757"/>
    <property type="match status" value="1"/>
</dbReference>
<keyword evidence="1" id="KW-0732">Signal</keyword>
<proteinExistence type="predicted"/>
<accession>A0A1H2FGH9</accession>
<dbReference type="PROSITE" id="PS51257">
    <property type="entry name" value="PROKAR_LIPOPROTEIN"/>
    <property type="match status" value="1"/>
</dbReference>
<gene>
    <name evidence="2" type="ORF">HX826_25500</name>
</gene>
<comment type="caution">
    <text evidence="2">The sequence shown here is derived from an EMBL/GenBank/DDBJ whole genome shotgun (WGS) entry which is preliminary data.</text>
</comment>
<dbReference type="RefSeq" id="WP_063032656.1">
    <property type="nucleotide sequence ID" value="NZ_CP012400.2"/>
</dbReference>
<reference evidence="2 3" key="1">
    <citation type="submission" date="2020-04" db="EMBL/GenBank/DDBJ databases">
        <title>Molecular characterization of pseudomonads from Agaricus bisporus reveal novel blotch 2 pathogens in Western Europe.</title>
        <authorList>
            <person name="Taparia T."/>
            <person name="Krijger M."/>
            <person name="Haynes E."/>
            <person name="Elpinstone J.G."/>
            <person name="Noble R."/>
            <person name="Van Der Wolf J."/>
        </authorList>
    </citation>
    <scope>NUCLEOTIDE SEQUENCE [LARGE SCALE GENOMIC DNA]</scope>
    <source>
        <strain evidence="2 3">IPO3753</strain>
    </source>
</reference>
<feature type="signal peptide" evidence="1">
    <location>
        <begin position="1"/>
        <end position="20"/>
    </location>
</feature>
<dbReference type="GeneID" id="93512450"/>
<sequence length="144" mass="16032">MRVSPLYLFFFILSGFSTLAAAQGCPYPSTVRYVDGHFQGADKESPWISQTMNGQDLVETFVGAIFIPRESGERKRGYLEKCIYKTVRGNTVALRFGPARGGGTMSLAETTHWQPGTDVFGQPTFQCEDRQPDNCAFTFEAAKR</sequence>
<dbReference type="Proteomes" id="UP000546584">
    <property type="component" value="Unassembled WGS sequence"/>
</dbReference>
<dbReference type="InterPro" id="IPR022231">
    <property type="entry name" value="DUF3757"/>
</dbReference>
<dbReference type="AlphaFoldDB" id="A0A1H2FGH9"/>
<dbReference type="EMBL" id="JACAQR010000040">
    <property type="protein sequence ID" value="NWD45238.1"/>
    <property type="molecule type" value="Genomic_DNA"/>
</dbReference>
<protein>
    <submittedName>
        <fullName evidence="2">DUF3757 domain-containing protein</fullName>
    </submittedName>
</protein>
<evidence type="ECO:0000313" key="3">
    <source>
        <dbReference type="Proteomes" id="UP000546584"/>
    </source>
</evidence>
<name>A0A1H2FGH9_9PSED</name>
<organism evidence="2 3">
    <name type="scientific">Pseudomonas yamanorum</name>
    <dbReference type="NCBI Taxonomy" id="515393"/>
    <lineage>
        <taxon>Bacteria</taxon>
        <taxon>Pseudomonadati</taxon>
        <taxon>Pseudomonadota</taxon>
        <taxon>Gammaproteobacteria</taxon>
        <taxon>Pseudomonadales</taxon>
        <taxon>Pseudomonadaceae</taxon>
        <taxon>Pseudomonas</taxon>
    </lineage>
</organism>
<feature type="chain" id="PRO_5043145205" evidence="1">
    <location>
        <begin position="21"/>
        <end position="144"/>
    </location>
</feature>